<dbReference type="PROSITE" id="PS01298">
    <property type="entry name" value="DAPB"/>
    <property type="match status" value="1"/>
</dbReference>
<evidence type="ECO:0000256" key="4">
    <source>
        <dbReference type="ARBA" id="ARBA00022857"/>
    </source>
</evidence>
<evidence type="ECO:0000256" key="2">
    <source>
        <dbReference type="ARBA" id="ARBA00022490"/>
    </source>
</evidence>
<feature type="binding site" evidence="13">
    <location>
        <begin position="123"/>
        <end position="126"/>
    </location>
    <ligand>
        <name>NAD(+)</name>
        <dbReference type="ChEBI" id="CHEBI:57540"/>
    </ligand>
</feature>
<gene>
    <name evidence="13" type="primary">dapB</name>
    <name evidence="16" type="ORF">CBF32_02990</name>
</gene>
<evidence type="ECO:0000256" key="5">
    <source>
        <dbReference type="ARBA" id="ARBA00022915"/>
    </source>
</evidence>
<dbReference type="GO" id="GO:0051287">
    <property type="term" value="F:NAD binding"/>
    <property type="evidence" value="ECO:0007669"/>
    <property type="project" value="UniProtKB-UniRule"/>
</dbReference>
<evidence type="ECO:0000256" key="3">
    <source>
        <dbReference type="ARBA" id="ARBA00022605"/>
    </source>
</evidence>
<comment type="caution">
    <text evidence="13">Was originally thought to be a dihydrodipicolinate reductase (DHDPR), catalyzing the conversion of dihydrodipicolinate to tetrahydrodipicolinate. However, it was shown in E.coli that the substrate of the enzymatic reaction is not dihydrodipicolinate (DHDP) but in fact (2S,4S)-4-hydroxy-2,3,4,5-tetrahydrodipicolinic acid (HTPA), the product released by the DapA-catalyzed reaction.</text>
</comment>
<comment type="catalytic activity">
    <reaction evidence="12 13">
        <text>(S)-2,3,4,5-tetrahydrodipicolinate + NAD(+) + H2O = (2S,4S)-4-hydroxy-2,3,4,5-tetrahydrodipicolinate + NADH + H(+)</text>
        <dbReference type="Rhea" id="RHEA:35323"/>
        <dbReference type="ChEBI" id="CHEBI:15377"/>
        <dbReference type="ChEBI" id="CHEBI:15378"/>
        <dbReference type="ChEBI" id="CHEBI:16845"/>
        <dbReference type="ChEBI" id="CHEBI:57540"/>
        <dbReference type="ChEBI" id="CHEBI:57945"/>
        <dbReference type="ChEBI" id="CHEBI:67139"/>
        <dbReference type="EC" id="1.17.1.8"/>
    </reaction>
</comment>
<evidence type="ECO:0000256" key="9">
    <source>
        <dbReference type="ARBA" id="ARBA00037922"/>
    </source>
</evidence>
<dbReference type="SUPFAM" id="SSF55347">
    <property type="entry name" value="Glyceraldehyde-3-phosphate dehydrogenase-like, C-terminal domain"/>
    <property type="match status" value="1"/>
</dbReference>
<dbReference type="GO" id="GO:0009089">
    <property type="term" value="P:lysine biosynthetic process via diaminopimelate"/>
    <property type="evidence" value="ECO:0007669"/>
    <property type="project" value="UniProtKB-UniRule"/>
</dbReference>
<evidence type="ECO:0000256" key="7">
    <source>
        <dbReference type="ARBA" id="ARBA00023027"/>
    </source>
</evidence>
<evidence type="ECO:0000259" key="15">
    <source>
        <dbReference type="Pfam" id="PF05173"/>
    </source>
</evidence>
<dbReference type="InterPro" id="IPR022664">
    <property type="entry name" value="DapB_N_CS"/>
</dbReference>
<dbReference type="Proteomes" id="UP000288197">
    <property type="component" value="Unassembled WGS sequence"/>
</dbReference>
<keyword evidence="5 13" id="KW-0220">Diaminopimelate biosynthesis</keyword>
<dbReference type="EMBL" id="NGJX01000002">
    <property type="protein sequence ID" value="RSU04357.1"/>
    <property type="molecule type" value="Genomic_DNA"/>
</dbReference>
<feature type="binding site" evidence="13">
    <location>
        <begin position="97"/>
        <end position="99"/>
    </location>
    <ligand>
        <name>NAD(+)</name>
        <dbReference type="ChEBI" id="CHEBI:57540"/>
    </ligand>
</feature>
<dbReference type="FunFam" id="3.30.360.10:FF:000009">
    <property type="entry name" value="4-hydroxy-tetrahydrodipicolinate reductase"/>
    <property type="match status" value="1"/>
</dbReference>
<evidence type="ECO:0000256" key="11">
    <source>
        <dbReference type="ARBA" id="ARBA00049080"/>
    </source>
</evidence>
<dbReference type="GO" id="GO:0019877">
    <property type="term" value="P:diaminopimelate biosynthetic process"/>
    <property type="evidence" value="ECO:0007669"/>
    <property type="project" value="UniProtKB-UniRule"/>
</dbReference>
<dbReference type="InterPro" id="IPR000846">
    <property type="entry name" value="DapB_N"/>
</dbReference>
<comment type="subunit">
    <text evidence="13">Homotetramer.</text>
</comment>
<keyword evidence="3 13" id="KW-0028">Amino-acid biosynthesis</keyword>
<dbReference type="InterPro" id="IPR022663">
    <property type="entry name" value="DapB_C"/>
</dbReference>
<evidence type="ECO:0000313" key="17">
    <source>
        <dbReference type="Proteomes" id="UP000288197"/>
    </source>
</evidence>
<dbReference type="GO" id="GO:0050661">
    <property type="term" value="F:NADP binding"/>
    <property type="evidence" value="ECO:0007669"/>
    <property type="project" value="UniProtKB-UniRule"/>
</dbReference>
<sequence>MIKIVIAGFRGKMGTATTQMVLDDSRFELVGVVSVNSTVTNMNELKEYSELDVPIFQTKEEVIKAVIPDVWIDFTTPDSIYETLLFLVEHDIHPVIGTTGLSSEEIKNLRRLSNEKSLGGMIAPNFAIGAVLMTQFAIKAAEYFPDVEIMELHHNQKLDAPSGTALNTAQAISKVRKPKIQGHPEEKELIEGARGADFEGMKIHSVRLPGLIAHQQVQFGSLGEGLTIRHDSYDRTSFMAGVALSCEKVMTLNEIVYGLECIL</sequence>
<protein>
    <recommendedName>
        <fullName evidence="10 13">4-hydroxy-tetrahydrodipicolinate reductase</fullName>
        <shortName evidence="13">HTPA reductase</shortName>
        <ecNumber evidence="10 13">1.17.1.8</ecNumber>
    </recommendedName>
</protein>
<dbReference type="SUPFAM" id="SSF51735">
    <property type="entry name" value="NAD(P)-binding Rossmann-fold domains"/>
    <property type="match status" value="1"/>
</dbReference>
<dbReference type="Gene3D" id="3.40.50.720">
    <property type="entry name" value="NAD(P)-binding Rossmann-like Domain"/>
    <property type="match status" value="1"/>
</dbReference>
<reference evidence="16 17" key="1">
    <citation type="submission" date="2017-05" db="EMBL/GenBank/DDBJ databases">
        <title>Vagococcus spp. assemblies.</title>
        <authorList>
            <person name="Gulvik C.A."/>
        </authorList>
    </citation>
    <scope>NUCLEOTIDE SEQUENCE [LARGE SCALE GENOMIC DNA]</scope>
    <source>
        <strain evidence="16 17">NCFB 2497</strain>
    </source>
</reference>
<keyword evidence="7 13" id="KW-0520">NAD</keyword>
<evidence type="ECO:0000256" key="10">
    <source>
        <dbReference type="ARBA" id="ARBA00038983"/>
    </source>
</evidence>
<comment type="subcellular location">
    <subcellularLocation>
        <location evidence="13">Cytoplasm</location>
    </subcellularLocation>
</comment>
<dbReference type="GO" id="GO:0005829">
    <property type="term" value="C:cytosol"/>
    <property type="evidence" value="ECO:0007669"/>
    <property type="project" value="TreeGrafter"/>
</dbReference>
<dbReference type="InterPro" id="IPR036291">
    <property type="entry name" value="NAD(P)-bd_dom_sf"/>
</dbReference>
<accession>A0A369B5C4</accession>
<comment type="pathway">
    <text evidence="9 13">Amino-acid biosynthesis; L-lysine biosynthesis via DAP pathway; (S)-tetrahydrodipicolinate from L-aspartate: step 4/4.</text>
</comment>
<proteinExistence type="inferred from homology"/>
<dbReference type="Gene3D" id="3.30.360.10">
    <property type="entry name" value="Dihydrodipicolinate Reductase, domain 2"/>
    <property type="match status" value="1"/>
</dbReference>
<dbReference type="Pfam" id="PF05173">
    <property type="entry name" value="DapB_C"/>
    <property type="match status" value="1"/>
</dbReference>
<dbReference type="EC" id="1.17.1.8" evidence="10 13"/>
<dbReference type="UniPathway" id="UPA00034">
    <property type="reaction ID" value="UER00018"/>
</dbReference>
<dbReference type="GeneID" id="63145083"/>
<feature type="domain" description="Dihydrodipicolinate reductase N-terminal" evidence="14">
    <location>
        <begin position="2"/>
        <end position="126"/>
    </location>
</feature>
<evidence type="ECO:0000256" key="1">
    <source>
        <dbReference type="ARBA" id="ARBA00006642"/>
    </source>
</evidence>
<dbReference type="InterPro" id="IPR023940">
    <property type="entry name" value="DHDPR_bac"/>
</dbReference>
<dbReference type="NCBIfam" id="TIGR00036">
    <property type="entry name" value="dapB"/>
    <property type="match status" value="1"/>
</dbReference>
<comment type="similarity">
    <text evidence="1 13">Belongs to the DapB family.</text>
</comment>
<evidence type="ECO:0000259" key="14">
    <source>
        <dbReference type="Pfam" id="PF01113"/>
    </source>
</evidence>
<dbReference type="RefSeq" id="WP_114288441.1">
    <property type="nucleotide sequence ID" value="NZ_JBMAKX010000016.1"/>
</dbReference>
<comment type="caution">
    <text evidence="13">Lacks conserved residue(s) required for the propagation of feature annotation.</text>
</comment>
<dbReference type="PANTHER" id="PTHR20836:SF0">
    <property type="entry name" value="4-HYDROXY-TETRAHYDRODIPICOLINATE REDUCTASE 1, CHLOROPLASTIC-RELATED"/>
    <property type="match status" value="1"/>
</dbReference>
<feature type="domain" description="Dihydrodipicolinate reductase C-terminal" evidence="15">
    <location>
        <begin position="129"/>
        <end position="263"/>
    </location>
</feature>
<dbReference type="CDD" id="cd02274">
    <property type="entry name" value="DHDPR_N"/>
    <property type="match status" value="1"/>
</dbReference>
<feature type="binding site" evidence="13">
    <location>
        <position position="154"/>
    </location>
    <ligand>
        <name>(S)-2,3,4,5-tetrahydrodipicolinate</name>
        <dbReference type="ChEBI" id="CHEBI:16845"/>
    </ligand>
</feature>
<dbReference type="PIRSF" id="PIRSF000161">
    <property type="entry name" value="DHPR"/>
    <property type="match status" value="1"/>
</dbReference>
<feature type="active site" description="Proton donor" evidence="13">
    <location>
        <position position="157"/>
    </location>
</feature>
<comment type="catalytic activity">
    <reaction evidence="11 13">
        <text>(S)-2,3,4,5-tetrahydrodipicolinate + NADP(+) + H2O = (2S,4S)-4-hydroxy-2,3,4,5-tetrahydrodipicolinate + NADPH + H(+)</text>
        <dbReference type="Rhea" id="RHEA:35331"/>
        <dbReference type="ChEBI" id="CHEBI:15377"/>
        <dbReference type="ChEBI" id="CHEBI:15378"/>
        <dbReference type="ChEBI" id="CHEBI:16845"/>
        <dbReference type="ChEBI" id="CHEBI:57783"/>
        <dbReference type="ChEBI" id="CHEBI:58349"/>
        <dbReference type="ChEBI" id="CHEBI:67139"/>
        <dbReference type="EC" id="1.17.1.8"/>
    </reaction>
</comment>
<evidence type="ECO:0000313" key="16">
    <source>
        <dbReference type="EMBL" id="RSU04357.1"/>
    </source>
</evidence>
<name>A0A369B5C4_9ENTE</name>
<evidence type="ECO:0000256" key="8">
    <source>
        <dbReference type="ARBA" id="ARBA00023154"/>
    </source>
</evidence>
<feature type="active site" description="Proton donor/acceptor" evidence="13">
    <location>
        <position position="153"/>
    </location>
</feature>
<dbReference type="OrthoDB" id="9790352at2"/>
<keyword evidence="4 13" id="KW-0521">NADP</keyword>
<keyword evidence="2 13" id="KW-0963">Cytoplasm</keyword>
<keyword evidence="6 13" id="KW-0560">Oxidoreductase</keyword>
<dbReference type="Pfam" id="PF01113">
    <property type="entry name" value="DapB_N"/>
    <property type="match status" value="1"/>
</dbReference>
<keyword evidence="17" id="KW-1185">Reference proteome</keyword>
<feature type="binding site" evidence="13">
    <location>
        <begin position="8"/>
        <end position="13"/>
    </location>
    <ligand>
        <name>NAD(+)</name>
        <dbReference type="ChEBI" id="CHEBI:57540"/>
    </ligand>
</feature>
<feature type="binding site" evidence="13">
    <location>
        <begin position="163"/>
        <end position="164"/>
    </location>
    <ligand>
        <name>(S)-2,3,4,5-tetrahydrodipicolinate</name>
        <dbReference type="ChEBI" id="CHEBI:16845"/>
    </ligand>
</feature>
<dbReference type="AlphaFoldDB" id="A0A369B5C4"/>
<dbReference type="GO" id="GO:0008839">
    <property type="term" value="F:4-hydroxy-tetrahydrodipicolinate reductase"/>
    <property type="evidence" value="ECO:0007669"/>
    <property type="project" value="UniProtKB-UniRule"/>
</dbReference>
<evidence type="ECO:0000256" key="12">
    <source>
        <dbReference type="ARBA" id="ARBA00049396"/>
    </source>
</evidence>
<dbReference type="HAMAP" id="MF_00102">
    <property type="entry name" value="DapB"/>
    <property type="match status" value="1"/>
</dbReference>
<evidence type="ECO:0000256" key="13">
    <source>
        <dbReference type="HAMAP-Rule" id="MF_00102"/>
    </source>
</evidence>
<comment type="caution">
    <text evidence="16">The sequence shown here is derived from an EMBL/GenBank/DDBJ whole genome shotgun (WGS) entry which is preliminary data.</text>
</comment>
<evidence type="ECO:0000256" key="6">
    <source>
        <dbReference type="ARBA" id="ARBA00023002"/>
    </source>
</evidence>
<comment type="function">
    <text evidence="13">Catalyzes the conversion of 4-hydroxy-tetrahydrodipicolinate (HTPA) to tetrahydrodipicolinate.</text>
</comment>
<keyword evidence="8 13" id="KW-0457">Lysine biosynthesis</keyword>
<dbReference type="GO" id="GO:0016726">
    <property type="term" value="F:oxidoreductase activity, acting on CH or CH2 groups, NAD or NADP as acceptor"/>
    <property type="evidence" value="ECO:0007669"/>
    <property type="project" value="UniProtKB-UniRule"/>
</dbReference>
<dbReference type="PANTHER" id="PTHR20836">
    <property type="entry name" value="DIHYDRODIPICOLINATE REDUCTASE"/>
    <property type="match status" value="1"/>
</dbReference>
<organism evidence="16 17">
    <name type="scientific">Vagococcus fluvialis</name>
    <dbReference type="NCBI Taxonomy" id="2738"/>
    <lineage>
        <taxon>Bacteria</taxon>
        <taxon>Bacillati</taxon>
        <taxon>Bacillota</taxon>
        <taxon>Bacilli</taxon>
        <taxon>Lactobacillales</taxon>
        <taxon>Enterococcaceae</taxon>
        <taxon>Vagococcus</taxon>
    </lineage>
</organism>